<dbReference type="GO" id="GO:0006465">
    <property type="term" value="P:signal peptide processing"/>
    <property type="evidence" value="ECO:0007669"/>
    <property type="project" value="TreeGrafter"/>
</dbReference>
<evidence type="ECO:0000313" key="9">
    <source>
        <dbReference type="EMBL" id="KAK9808724.1"/>
    </source>
</evidence>
<evidence type="ECO:0000256" key="5">
    <source>
        <dbReference type="ARBA" id="ARBA00022989"/>
    </source>
</evidence>
<feature type="transmembrane region" description="Helical" evidence="8">
    <location>
        <begin position="300"/>
        <end position="318"/>
    </location>
</feature>
<feature type="transmembrane region" description="Helical" evidence="8">
    <location>
        <begin position="358"/>
        <end position="379"/>
    </location>
</feature>
<feature type="transmembrane region" description="Helical" evidence="8">
    <location>
        <begin position="467"/>
        <end position="489"/>
    </location>
</feature>
<dbReference type="GO" id="GO:0098553">
    <property type="term" value="C:lumenal side of endoplasmic reticulum membrane"/>
    <property type="evidence" value="ECO:0007669"/>
    <property type="project" value="TreeGrafter"/>
</dbReference>
<proteinExistence type="inferred from homology"/>
<evidence type="ECO:0000256" key="3">
    <source>
        <dbReference type="ARBA" id="ARBA00022692"/>
    </source>
</evidence>
<keyword evidence="6 8" id="KW-0472">Membrane</keyword>
<feature type="region of interest" description="Disordered" evidence="7">
    <location>
        <begin position="45"/>
        <end position="97"/>
    </location>
</feature>
<keyword evidence="10" id="KW-1185">Reference proteome</keyword>
<evidence type="ECO:0000256" key="6">
    <source>
        <dbReference type="ARBA" id="ARBA00023136"/>
    </source>
</evidence>
<dbReference type="PANTHER" id="PTHR12174">
    <property type="entry name" value="SIGNAL PEPTIDE PEPTIDASE"/>
    <property type="match status" value="1"/>
</dbReference>
<keyword evidence="3 8" id="KW-0812">Transmembrane</keyword>
<evidence type="ECO:0000256" key="7">
    <source>
        <dbReference type="SAM" id="MobiDB-lite"/>
    </source>
</evidence>
<reference evidence="9 10" key="1">
    <citation type="journal article" date="2024" name="Nat. Commun.">
        <title>Phylogenomics reveals the evolutionary origins of lichenization in chlorophyte algae.</title>
        <authorList>
            <person name="Puginier C."/>
            <person name="Libourel C."/>
            <person name="Otte J."/>
            <person name="Skaloud P."/>
            <person name="Haon M."/>
            <person name="Grisel S."/>
            <person name="Petersen M."/>
            <person name="Berrin J.G."/>
            <person name="Delaux P.M."/>
            <person name="Dal Grande F."/>
            <person name="Keller J."/>
        </authorList>
    </citation>
    <scope>NUCLEOTIDE SEQUENCE [LARGE SCALE GENOMIC DNA]</scope>
    <source>
        <strain evidence="9 10">SAG 2043</strain>
    </source>
</reference>
<feature type="transmembrane region" description="Helical" evidence="8">
    <location>
        <begin position="495"/>
        <end position="513"/>
    </location>
</feature>
<feature type="transmembrane region" description="Helical" evidence="8">
    <location>
        <begin position="195"/>
        <end position="215"/>
    </location>
</feature>
<dbReference type="Proteomes" id="UP001489004">
    <property type="component" value="Unassembled WGS sequence"/>
</dbReference>
<protein>
    <recommendedName>
        <fullName evidence="11">Signal peptide peptidase</fullName>
    </recommendedName>
</protein>
<evidence type="ECO:0000313" key="10">
    <source>
        <dbReference type="Proteomes" id="UP001489004"/>
    </source>
</evidence>
<sequence length="548" mass="57960">MFGQMPGLARGTTASPPCSASCWQRAIHCCSSPLLRRSALLVARSGKRRLQSEKQSTDSPPASTGGPEAKGAREQRRSPTETASSTPSEPVASKQPVWRWEESQDALKAYGLFLGVLAIGVIPGLRELRFVELPYFVGLAALTIYIGAHRGLSTKIRQQITLEQGALAPVAASVALFGGYLLIKFFPDLNLQTLLNAYFWFIGSVAVAGALGAPLRNALGPLGEPSFELHLPEGILSGDDGEPVTSALIAPSDVLVILLSFAAASLDLAANHTNFTLNNLLACLIATDILQLLGLKSFKAAAVMLVGLLAYDVFWVFGSPAVVGDNVMLTVATSNILTGPTRLLFPRYFGSVGEASGFPFSLLGLGDIAVPGLLACLALRYDASRATDMRARAAAAAQAFTTAIAALKPDATSNQIADATASAADAAYDNVAESEAEQRRRTEGTSTSGSTDTVFAASEAVMHQRTYFIPVMVAYVGGLGIAFAANSITHLGQPALLYLVPATFLAIFARASLRGEVRRVWDFSDTSAPLLNKLEKNKLRKAETKKKA</sequence>
<gene>
    <name evidence="9" type="ORF">WJX72_002527</name>
</gene>
<feature type="region of interest" description="Disordered" evidence="7">
    <location>
        <begin position="432"/>
        <end position="451"/>
    </location>
</feature>
<feature type="transmembrane region" description="Helical" evidence="8">
    <location>
        <begin position="160"/>
        <end position="183"/>
    </location>
</feature>
<evidence type="ECO:0000256" key="2">
    <source>
        <dbReference type="ARBA" id="ARBA00006859"/>
    </source>
</evidence>
<feature type="compositionally biased region" description="Low complexity" evidence="7">
    <location>
        <begin position="80"/>
        <end position="90"/>
    </location>
</feature>
<dbReference type="InterPro" id="IPR006639">
    <property type="entry name" value="Preselin/SPP"/>
</dbReference>
<feature type="transmembrane region" description="Helical" evidence="8">
    <location>
        <begin position="107"/>
        <end position="125"/>
    </location>
</feature>
<evidence type="ECO:0000256" key="4">
    <source>
        <dbReference type="ARBA" id="ARBA00022801"/>
    </source>
</evidence>
<comment type="caution">
    <text evidence="9">The sequence shown here is derived from an EMBL/GenBank/DDBJ whole genome shotgun (WGS) entry which is preliminary data.</text>
</comment>
<dbReference type="InterPro" id="IPR007369">
    <property type="entry name" value="Peptidase_A22B_SPP"/>
</dbReference>
<evidence type="ECO:0000256" key="8">
    <source>
        <dbReference type="SAM" id="Phobius"/>
    </source>
</evidence>
<dbReference type="EMBL" id="JALJOR010000011">
    <property type="protein sequence ID" value="KAK9808724.1"/>
    <property type="molecule type" value="Genomic_DNA"/>
</dbReference>
<dbReference type="SMART" id="SM00730">
    <property type="entry name" value="PSN"/>
    <property type="match status" value="1"/>
</dbReference>
<feature type="compositionally biased region" description="Basic and acidic residues" evidence="7">
    <location>
        <begin position="70"/>
        <end position="79"/>
    </location>
</feature>
<evidence type="ECO:0000256" key="1">
    <source>
        <dbReference type="ARBA" id="ARBA00004127"/>
    </source>
</evidence>
<comment type="similarity">
    <text evidence="2">Belongs to the peptidase A22B family.</text>
</comment>
<dbReference type="GO" id="GO:0098554">
    <property type="term" value="C:cytoplasmic side of endoplasmic reticulum membrane"/>
    <property type="evidence" value="ECO:0007669"/>
    <property type="project" value="TreeGrafter"/>
</dbReference>
<dbReference type="GO" id="GO:0033619">
    <property type="term" value="P:membrane protein proteolysis"/>
    <property type="evidence" value="ECO:0007669"/>
    <property type="project" value="TreeGrafter"/>
</dbReference>
<dbReference type="PANTHER" id="PTHR12174:SF73">
    <property type="entry name" value="SIGNAL PEPTIDE PEPTIDASE DOMAIN CONTAINING PROTEIN"/>
    <property type="match status" value="1"/>
</dbReference>
<dbReference type="GO" id="GO:0042500">
    <property type="term" value="F:aspartic endopeptidase activity, intramembrane cleaving"/>
    <property type="evidence" value="ECO:0007669"/>
    <property type="project" value="InterPro"/>
</dbReference>
<dbReference type="Pfam" id="PF04258">
    <property type="entry name" value="Peptidase_A22B"/>
    <property type="match status" value="1"/>
</dbReference>
<feature type="transmembrane region" description="Helical" evidence="8">
    <location>
        <begin position="131"/>
        <end position="148"/>
    </location>
</feature>
<keyword evidence="4" id="KW-0378">Hydrolase</keyword>
<dbReference type="AlphaFoldDB" id="A0AAW1PLB6"/>
<accession>A0AAW1PLB6</accession>
<keyword evidence="5 8" id="KW-1133">Transmembrane helix</keyword>
<name>A0AAW1PLB6_9CHLO</name>
<evidence type="ECO:0008006" key="11">
    <source>
        <dbReference type="Google" id="ProtNLM"/>
    </source>
</evidence>
<organism evidence="9 10">
    <name type="scientific">[Myrmecia] bisecta</name>
    <dbReference type="NCBI Taxonomy" id="41462"/>
    <lineage>
        <taxon>Eukaryota</taxon>
        <taxon>Viridiplantae</taxon>
        <taxon>Chlorophyta</taxon>
        <taxon>core chlorophytes</taxon>
        <taxon>Trebouxiophyceae</taxon>
        <taxon>Trebouxiales</taxon>
        <taxon>Trebouxiaceae</taxon>
        <taxon>Myrmecia</taxon>
    </lineage>
</organism>
<comment type="subcellular location">
    <subcellularLocation>
        <location evidence="1">Endomembrane system</location>
        <topology evidence="1">Multi-pass membrane protein</topology>
    </subcellularLocation>
</comment>